<feature type="compositionally biased region" description="Polar residues" evidence="2">
    <location>
        <begin position="169"/>
        <end position="178"/>
    </location>
</feature>
<feature type="region of interest" description="Disordered" evidence="2">
    <location>
        <begin position="156"/>
        <end position="178"/>
    </location>
</feature>
<evidence type="ECO:0000313" key="3">
    <source>
        <dbReference type="EnsemblMetazoa" id="XP_014259768.1"/>
    </source>
</evidence>
<dbReference type="KEGG" id="clec:106672674"/>
<accession>A0A8I6TH95</accession>
<organism evidence="3 4">
    <name type="scientific">Cimex lectularius</name>
    <name type="common">Bed bug</name>
    <name type="synonym">Acanthia lectularia</name>
    <dbReference type="NCBI Taxonomy" id="79782"/>
    <lineage>
        <taxon>Eukaryota</taxon>
        <taxon>Metazoa</taxon>
        <taxon>Ecdysozoa</taxon>
        <taxon>Arthropoda</taxon>
        <taxon>Hexapoda</taxon>
        <taxon>Insecta</taxon>
        <taxon>Pterygota</taxon>
        <taxon>Neoptera</taxon>
        <taxon>Paraneoptera</taxon>
        <taxon>Hemiptera</taxon>
        <taxon>Heteroptera</taxon>
        <taxon>Panheteroptera</taxon>
        <taxon>Cimicomorpha</taxon>
        <taxon>Cimicidae</taxon>
        <taxon>Cimex</taxon>
    </lineage>
</organism>
<proteinExistence type="predicted"/>
<reference evidence="3" key="1">
    <citation type="submission" date="2022-01" db="UniProtKB">
        <authorList>
            <consortium name="EnsemblMetazoa"/>
        </authorList>
    </citation>
    <scope>IDENTIFICATION</scope>
</reference>
<dbReference type="RefSeq" id="XP_014259768.1">
    <property type="nucleotide sequence ID" value="XM_014404282.2"/>
</dbReference>
<dbReference type="EnsemblMetazoa" id="XM_014404282.2">
    <property type="protein sequence ID" value="XP_014259768.1"/>
    <property type="gene ID" value="LOC106672674"/>
</dbReference>
<sequence length="178" mass="20788">MELVKQAELDLLAEISRVLQDRSNEVERHRQLLLHVADLKQKVRRQKIQINQMWAKMKQEEQKEIDFLTAEKDNIEMQIKQDHIAGSKDTLHKIQQPDVLNSKGNKPPPSRVGNYTIMAKRLQGEIKHLEQNVNDMKARLQTELEHKASIESKVKEMRSSLTLHRRQDTFTAPTTPIQ</sequence>
<evidence type="ECO:0000256" key="1">
    <source>
        <dbReference type="SAM" id="Coils"/>
    </source>
</evidence>
<feature type="coiled-coil region" evidence="1">
    <location>
        <begin position="112"/>
        <end position="146"/>
    </location>
</feature>
<keyword evidence="4" id="KW-1185">Reference proteome</keyword>
<protein>
    <submittedName>
        <fullName evidence="3">Uncharacterized protein</fullName>
    </submittedName>
</protein>
<dbReference type="Proteomes" id="UP000494040">
    <property type="component" value="Unassembled WGS sequence"/>
</dbReference>
<dbReference type="AlphaFoldDB" id="A0A8I6TH95"/>
<evidence type="ECO:0000313" key="4">
    <source>
        <dbReference type="Proteomes" id="UP000494040"/>
    </source>
</evidence>
<dbReference type="GeneID" id="106672674"/>
<dbReference type="OrthoDB" id="6629960at2759"/>
<name>A0A8I6TH95_CIMLE</name>
<keyword evidence="1" id="KW-0175">Coiled coil</keyword>
<evidence type="ECO:0000256" key="2">
    <source>
        <dbReference type="SAM" id="MobiDB-lite"/>
    </source>
</evidence>